<evidence type="ECO:0000256" key="1">
    <source>
        <dbReference type="ARBA" id="ARBA00005709"/>
    </source>
</evidence>
<dbReference type="AlphaFoldDB" id="A0AAE9XTX3"/>
<sequence length="276" mass="27895">MVNSINTNASSLGGLQNLNRSQSSTLSTNNQIATGKKVNGPKDDAATFAIAQKLLGEVGGLGASGDSLDRALSTASVAEAAGNQVSDLLLQLKEKAVAARDPGLDDASRQALNNEFASLRDQIGQVVKSASFNGTNAVEGGGGDIAAITNQDGSETFTIANQDLSLGGGKVTLAADASIGTAADAANAVAAIEQSLGNVSASLSTIGSGARRLEQTREFNQALSDTTEIGIGNLVDANLGKTSAQQAANGVREQLGIVALNIANRQPSSILSLFQK</sequence>
<keyword evidence="7" id="KW-0966">Cell projection</keyword>
<dbReference type="SUPFAM" id="SSF64518">
    <property type="entry name" value="Phase 1 flagellin"/>
    <property type="match status" value="1"/>
</dbReference>
<dbReference type="InterPro" id="IPR046358">
    <property type="entry name" value="Flagellin_C"/>
</dbReference>
<dbReference type="RefSeq" id="WP_289504989.1">
    <property type="nucleotide sequence ID" value="NZ_CP116805.1"/>
</dbReference>
<comment type="subcellular location">
    <subcellularLocation>
        <location evidence="3">Secreted</location>
    </subcellularLocation>
    <subcellularLocation>
        <location evidence="3">Bacterial flagellum</location>
    </subcellularLocation>
</comment>
<dbReference type="GO" id="GO:0005198">
    <property type="term" value="F:structural molecule activity"/>
    <property type="evidence" value="ECO:0007669"/>
    <property type="project" value="UniProtKB-UniRule"/>
</dbReference>
<evidence type="ECO:0000313" key="8">
    <source>
        <dbReference type="Proteomes" id="UP001217500"/>
    </source>
</evidence>
<keyword evidence="2 3" id="KW-0975">Bacterial flagellum</keyword>
<name>A0AAE9XTX3_9PROT</name>
<organism evidence="7 8">
    <name type="scientific">Gimibacter soli</name>
    <dbReference type="NCBI Taxonomy" id="3024400"/>
    <lineage>
        <taxon>Bacteria</taxon>
        <taxon>Pseudomonadati</taxon>
        <taxon>Pseudomonadota</taxon>
        <taxon>Alphaproteobacteria</taxon>
        <taxon>Kordiimonadales</taxon>
        <taxon>Temperatibacteraceae</taxon>
        <taxon>Gimibacter</taxon>
    </lineage>
</organism>
<proteinExistence type="inferred from homology"/>
<keyword evidence="7" id="KW-0969">Cilium</keyword>
<dbReference type="GO" id="GO:0009288">
    <property type="term" value="C:bacterial-type flagellum"/>
    <property type="evidence" value="ECO:0007669"/>
    <property type="project" value="UniProtKB-SubCell"/>
</dbReference>
<comment type="function">
    <text evidence="3">Flagellin is the subunit protein which polymerizes to form the filaments of bacterial flagella.</text>
</comment>
<dbReference type="PRINTS" id="PR00207">
    <property type="entry name" value="FLAGELLIN"/>
</dbReference>
<dbReference type="PANTHER" id="PTHR42792:SF2">
    <property type="entry name" value="FLAGELLIN"/>
    <property type="match status" value="1"/>
</dbReference>
<evidence type="ECO:0000259" key="5">
    <source>
        <dbReference type="Pfam" id="PF00669"/>
    </source>
</evidence>
<dbReference type="EMBL" id="CP116805">
    <property type="protein sequence ID" value="WCL55210.1"/>
    <property type="molecule type" value="Genomic_DNA"/>
</dbReference>
<dbReference type="InterPro" id="IPR001492">
    <property type="entry name" value="Flagellin"/>
</dbReference>
<feature type="domain" description="Flagellin N-terminal" evidence="5">
    <location>
        <begin position="5"/>
        <end position="137"/>
    </location>
</feature>
<dbReference type="PANTHER" id="PTHR42792">
    <property type="entry name" value="FLAGELLIN"/>
    <property type="match status" value="1"/>
</dbReference>
<dbReference type="Gene3D" id="1.20.1330.10">
    <property type="entry name" value="f41 fragment of flagellin, N-terminal domain"/>
    <property type="match status" value="1"/>
</dbReference>
<dbReference type="GO" id="GO:0005576">
    <property type="term" value="C:extracellular region"/>
    <property type="evidence" value="ECO:0007669"/>
    <property type="project" value="UniProtKB-SubCell"/>
</dbReference>
<evidence type="ECO:0000256" key="2">
    <source>
        <dbReference type="ARBA" id="ARBA00023143"/>
    </source>
</evidence>
<keyword evidence="3" id="KW-0964">Secreted</keyword>
<evidence type="ECO:0000256" key="4">
    <source>
        <dbReference type="SAM" id="MobiDB-lite"/>
    </source>
</evidence>
<evidence type="ECO:0000313" key="7">
    <source>
        <dbReference type="EMBL" id="WCL55210.1"/>
    </source>
</evidence>
<feature type="region of interest" description="Disordered" evidence="4">
    <location>
        <begin position="1"/>
        <end position="38"/>
    </location>
</feature>
<dbReference type="InterPro" id="IPR001029">
    <property type="entry name" value="Flagellin_N"/>
</dbReference>
<evidence type="ECO:0000259" key="6">
    <source>
        <dbReference type="Pfam" id="PF00700"/>
    </source>
</evidence>
<feature type="domain" description="Flagellin C-terminal" evidence="6">
    <location>
        <begin position="190"/>
        <end position="274"/>
    </location>
</feature>
<dbReference type="Pfam" id="PF00669">
    <property type="entry name" value="Flagellin_N"/>
    <property type="match status" value="1"/>
</dbReference>
<evidence type="ECO:0000256" key="3">
    <source>
        <dbReference type="RuleBase" id="RU362073"/>
    </source>
</evidence>
<accession>A0AAE9XTX3</accession>
<dbReference type="Pfam" id="PF00700">
    <property type="entry name" value="Flagellin_C"/>
    <property type="match status" value="1"/>
</dbReference>
<dbReference type="KEGG" id="gso:PH603_05490"/>
<comment type="similarity">
    <text evidence="1 3">Belongs to the bacterial flagellin family.</text>
</comment>
<reference evidence="7" key="1">
    <citation type="submission" date="2023-01" db="EMBL/GenBank/DDBJ databases">
        <title>The genome sequence of Kordiimonadaceae bacterium 6D33.</title>
        <authorList>
            <person name="Liu Y."/>
        </authorList>
    </citation>
    <scope>NUCLEOTIDE SEQUENCE</scope>
    <source>
        <strain evidence="7">6D33</strain>
    </source>
</reference>
<gene>
    <name evidence="7" type="ORF">PH603_05490</name>
</gene>
<keyword evidence="7" id="KW-0282">Flagellum</keyword>
<protein>
    <recommendedName>
        <fullName evidence="3">Flagellin</fullName>
    </recommendedName>
</protein>
<feature type="compositionally biased region" description="Polar residues" evidence="4">
    <location>
        <begin position="1"/>
        <end position="33"/>
    </location>
</feature>
<keyword evidence="8" id="KW-1185">Reference proteome</keyword>
<dbReference type="Proteomes" id="UP001217500">
    <property type="component" value="Chromosome"/>
</dbReference>